<dbReference type="InterPro" id="IPR045196">
    <property type="entry name" value="IF2/IF5"/>
</dbReference>
<gene>
    <name evidence="9 10 11" type="primary">LOC110792701</name>
</gene>
<dbReference type="KEGG" id="soe:110792701"/>
<evidence type="ECO:0000256" key="6">
    <source>
        <dbReference type="SAM" id="MobiDB-lite"/>
    </source>
</evidence>
<dbReference type="InterPro" id="IPR016024">
    <property type="entry name" value="ARM-type_fold"/>
</dbReference>
<dbReference type="Gene3D" id="3.30.30.170">
    <property type="match status" value="1"/>
</dbReference>
<dbReference type="CDD" id="cd11561">
    <property type="entry name" value="W2_eIF5"/>
    <property type="match status" value="1"/>
</dbReference>
<dbReference type="RefSeq" id="XP_021853210.2">
    <property type="nucleotide sequence ID" value="XM_021997518.2"/>
</dbReference>
<evidence type="ECO:0000259" key="7">
    <source>
        <dbReference type="PROSITE" id="PS51363"/>
    </source>
</evidence>
<dbReference type="InterPro" id="IPR016189">
    <property type="entry name" value="Transl_init_fac_IF2/IF5_N"/>
</dbReference>
<dbReference type="SUPFAM" id="SSF75689">
    <property type="entry name" value="Zinc-binding domain of translation initiation factor 2 beta"/>
    <property type="match status" value="1"/>
</dbReference>
<feature type="compositionally biased region" description="Basic and acidic residues" evidence="6">
    <location>
        <begin position="159"/>
        <end position="173"/>
    </location>
</feature>
<keyword evidence="8" id="KW-1185">Reference proteome</keyword>
<evidence type="ECO:0000313" key="8">
    <source>
        <dbReference type="Proteomes" id="UP000813463"/>
    </source>
</evidence>
<dbReference type="RefSeq" id="XP_056683042.1">
    <property type="nucleotide sequence ID" value="XM_056827064.1"/>
</dbReference>
<dbReference type="RefSeq" id="XP_021853211.2">
    <property type="nucleotide sequence ID" value="XM_021997519.2"/>
</dbReference>
<dbReference type="InterPro" id="IPR002735">
    <property type="entry name" value="Transl_init_fac_IF2/IF5_dom"/>
</dbReference>
<reference evidence="9 10" key="2">
    <citation type="submission" date="2025-05" db="UniProtKB">
        <authorList>
            <consortium name="RefSeq"/>
        </authorList>
    </citation>
    <scope>IDENTIFICATION</scope>
    <source>
        <tissue evidence="9 10">Leaf</tissue>
    </source>
</reference>
<proteinExistence type="inferred from homology"/>
<dbReference type="InterPro" id="IPR003307">
    <property type="entry name" value="W2_domain"/>
</dbReference>
<feature type="region of interest" description="Disordered" evidence="6">
    <location>
        <begin position="152"/>
        <end position="224"/>
    </location>
</feature>
<evidence type="ECO:0000256" key="4">
    <source>
        <dbReference type="ARBA" id="ARBA00022917"/>
    </source>
</evidence>
<dbReference type="Gene3D" id="1.25.40.180">
    <property type="match status" value="1"/>
</dbReference>
<dbReference type="AlphaFoldDB" id="A0A9R0JZT5"/>
<dbReference type="Pfam" id="PF02020">
    <property type="entry name" value="W2"/>
    <property type="match status" value="1"/>
</dbReference>
<dbReference type="SMART" id="SM00653">
    <property type="entry name" value="eIF2B_5"/>
    <property type="match status" value="1"/>
</dbReference>
<feature type="compositionally biased region" description="Basic and acidic residues" evidence="6">
    <location>
        <begin position="198"/>
        <end position="207"/>
    </location>
</feature>
<evidence type="ECO:0000256" key="5">
    <source>
        <dbReference type="ARBA" id="ARBA00023134"/>
    </source>
</evidence>
<dbReference type="GO" id="GO:0001732">
    <property type="term" value="P:formation of cytoplasmic translation initiation complex"/>
    <property type="evidence" value="ECO:0000318"/>
    <property type="project" value="GO_Central"/>
</dbReference>
<dbReference type="GO" id="GO:0005829">
    <property type="term" value="C:cytosol"/>
    <property type="evidence" value="ECO:0000318"/>
    <property type="project" value="GO_Central"/>
</dbReference>
<dbReference type="PROSITE" id="PS51363">
    <property type="entry name" value="W2"/>
    <property type="match status" value="1"/>
</dbReference>
<dbReference type="GO" id="GO:0005525">
    <property type="term" value="F:GTP binding"/>
    <property type="evidence" value="ECO:0007669"/>
    <property type="project" value="UniProtKB-KW"/>
</dbReference>
<dbReference type="GO" id="GO:0071074">
    <property type="term" value="F:eukaryotic initiation factor eIF2 binding"/>
    <property type="evidence" value="ECO:0000318"/>
    <property type="project" value="GO_Central"/>
</dbReference>
<dbReference type="SMART" id="SM00515">
    <property type="entry name" value="eIF5C"/>
    <property type="match status" value="1"/>
</dbReference>
<evidence type="ECO:0000313" key="10">
    <source>
        <dbReference type="RefSeq" id="XP_021853211.2"/>
    </source>
</evidence>
<accession>A0A9R0JZT5</accession>
<dbReference type="SUPFAM" id="SSF100966">
    <property type="entry name" value="Translation initiation factor 2 beta, aIF2beta, N-terminal domain"/>
    <property type="match status" value="1"/>
</dbReference>
<reference evidence="8" key="1">
    <citation type="journal article" date="2021" name="Nat. Commun.">
        <title>Genomic analyses provide insights into spinach domestication and the genetic basis of agronomic traits.</title>
        <authorList>
            <person name="Cai X."/>
            <person name="Sun X."/>
            <person name="Xu C."/>
            <person name="Sun H."/>
            <person name="Wang X."/>
            <person name="Ge C."/>
            <person name="Zhang Z."/>
            <person name="Wang Q."/>
            <person name="Fei Z."/>
            <person name="Jiao C."/>
            <person name="Wang Q."/>
        </authorList>
    </citation>
    <scope>NUCLEOTIDE SEQUENCE [LARGE SCALE GENOMIC DNA]</scope>
    <source>
        <strain evidence="8">cv. Varoflay</strain>
    </source>
</reference>
<evidence type="ECO:0000256" key="3">
    <source>
        <dbReference type="ARBA" id="ARBA00022741"/>
    </source>
</evidence>
<keyword evidence="5" id="KW-0342">GTP-binding</keyword>
<sequence length="427" mass="47518">MALQNIGDKNRDDAFYRYKMPKMVTKTEGRGNGIKTNIVNMVDIAKALARPACYTTKYFGCQLGAQSKFDEKTGVAVVNGAHETAQLASFLETFIKKYVQCYRCGNPETEILITKTQMLQLKCAACGFVSDVDMRDKLAAFILKNPPEVKKSKDKKALRRAEKERLRNGEAADKVAATKQKKSGPSKSTKKKTCGSSDEDRSVTESHSDDDEDEDEDEDEDDVQWVTDTSMEAAKMRMKEQLSDVAAGMVVLTTEDKPKPTKKKSPPRKSESGNSQESLVKELKEYLKKSPSANQLKTQLSSYSGTPQEVVDAVFEAVFDGIQKGFAKEVNKKKNYIVAALAYAEGSQTVLLHAIECFCKKASPDAVKEVAVALKFLYDADLLEEEDIVEWYEKGLSGDNKGSGVWKFVKPFVEWLQSAESESEEEE</sequence>
<dbReference type="Gene3D" id="2.20.25.350">
    <property type="match status" value="1"/>
</dbReference>
<evidence type="ECO:0000313" key="9">
    <source>
        <dbReference type="RefSeq" id="XP_021853210.2"/>
    </source>
</evidence>
<feature type="domain" description="W2" evidence="7">
    <location>
        <begin position="265"/>
        <end position="426"/>
    </location>
</feature>
<dbReference type="PANTHER" id="PTHR23001">
    <property type="entry name" value="EUKARYOTIC TRANSLATION INITIATION FACTOR"/>
    <property type="match status" value="1"/>
</dbReference>
<keyword evidence="4" id="KW-0648">Protein biosynthesis</keyword>
<name>A0A9R0JZT5_SPIOL</name>
<dbReference type="GO" id="GO:0005092">
    <property type="term" value="F:GDP-dissociation inhibitor activity"/>
    <property type="evidence" value="ECO:0000318"/>
    <property type="project" value="GO_Central"/>
</dbReference>
<organism evidence="8 10">
    <name type="scientific">Spinacia oleracea</name>
    <name type="common">Spinach</name>
    <dbReference type="NCBI Taxonomy" id="3562"/>
    <lineage>
        <taxon>Eukaryota</taxon>
        <taxon>Viridiplantae</taxon>
        <taxon>Streptophyta</taxon>
        <taxon>Embryophyta</taxon>
        <taxon>Tracheophyta</taxon>
        <taxon>Spermatophyta</taxon>
        <taxon>Magnoliopsida</taxon>
        <taxon>eudicotyledons</taxon>
        <taxon>Gunneridae</taxon>
        <taxon>Pentapetalae</taxon>
        <taxon>Caryophyllales</taxon>
        <taxon>Chenopodiaceae</taxon>
        <taxon>Chenopodioideae</taxon>
        <taxon>Anserineae</taxon>
        <taxon>Spinacia</taxon>
    </lineage>
</organism>
<evidence type="ECO:0000313" key="11">
    <source>
        <dbReference type="RefSeq" id="XP_056683042.1"/>
    </source>
</evidence>
<comment type="similarity">
    <text evidence="1">Belongs to the eIF-2-beta/eIF-5 family.</text>
</comment>
<feature type="compositionally biased region" description="Basic residues" evidence="6">
    <location>
        <begin position="179"/>
        <end position="193"/>
    </location>
</feature>
<dbReference type="GO" id="GO:0003743">
    <property type="term" value="F:translation initiation factor activity"/>
    <property type="evidence" value="ECO:0000318"/>
    <property type="project" value="GO_Central"/>
</dbReference>
<dbReference type="Pfam" id="PF01873">
    <property type="entry name" value="eIF-5_eIF-2B"/>
    <property type="match status" value="1"/>
</dbReference>
<feature type="compositionally biased region" description="Acidic residues" evidence="6">
    <location>
        <begin position="208"/>
        <end position="223"/>
    </location>
</feature>
<keyword evidence="2 9" id="KW-0396">Initiation factor</keyword>
<evidence type="ECO:0000256" key="2">
    <source>
        <dbReference type="ARBA" id="ARBA00022540"/>
    </source>
</evidence>
<evidence type="ECO:0000256" key="1">
    <source>
        <dbReference type="ARBA" id="ARBA00010397"/>
    </source>
</evidence>
<feature type="region of interest" description="Disordered" evidence="6">
    <location>
        <begin position="252"/>
        <end position="279"/>
    </location>
</feature>
<dbReference type="GeneID" id="110792701"/>
<dbReference type="Proteomes" id="UP000813463">
    <property type="component" value="Chromosome 4"/>
</dbReference>
<keyword evidence="3" id="KW-0547">Nucleotide-binding</keyword>
<dbReference type="SUPFAM" id="SSF48371">
    <property type="entry name" value="ARM repeat"/>
    <property type="match status" value="1"/>
</dbReference>
<dbReference type="PANTHER" id="PTHR23001:SF40">
    <property type="entry name" value="EUKARYOTIC TRANSLATION INITIATION FACTOR 5-LIKE"/>
    <property type="match status" value="1"/>
</dbReference>
<protein>
    <submittedName>
        <fullName evidence="9 10">Eukaryotic translation initiation factor 5</fullName>
    </submittedName>
</protein>
<dbReference type="InterPro" id="IPR016190">
    <property type="entry name" value="Transl_init_fac_IF2/IF5_Zn-bd"/>
</dbReference>